<comment type="pathway">
    <text evidence="7">tRNA modification; N(7)-methylguanine-tRNA biosynthesis.</text>
</comment>
<dbReference type="InterPro" id="IPR029063">
    <property type="entry name" value="SAM-dependent_MTases_sf"/>
</dbReference>
<feature type="binding site" evidence="7">
    <location>
        <position position="88"/>
    </location>
    <ligand>
        <name>S-adenosyl-L-methionine</name>
        <dbReference type="ChEBI" id="CHEBI:59789"/>
    </ligand>
</feature>
<evidence type="ECO:0000256" key="4">
    <source>
        <dbReference type="ARBA" id="ARBA00022679"/>
    </source>
</evidence>
<feature type="binding site" evidence="7">
    <location>
        <position position="173"/>
    </location>
    <ligand>
        <name>substrate</name>
    </ligand>
</feature>
<reference evidence="8" key="1">
    <citation type="submission" date="2022-11" db="EMBL/GenBank/DDBJ databases">
        <title>Biodiversity and phylogenetic relationships of bacteria.</title>
        <authorList>
            <person name="Machado R.A.R."/>
            <person name="Bhat A."/>
            <person name="Loulou A."/>
            <person name="Kallel S."/>
        </authorList>
    </citation>
    <scope>NUCLEOTIDE SEQUENCE</scope>
    <source>
        <strain evidence="8">K-TC2</strain>
    </source>
</reference>
<evidence type="ECO:0000256" key="1">
    <source>
        <dbReference type="ARBA" id="ARBA00000142"/>
    </source>
</evidence>
<evidence type="ECO:0000256" key="6">
    <source>
        <dbReference type="ARBA" id="ARBA00022694"/>
    </source>
</evidence>
<feature type="binding site" evidence="7">
    <location>
        <position position="137"/>
    </location>
    <ligand>
        <name>S-adenosyl-L-methionine</name>
        <dbReference type="ChEBI" id="CHEBI:59789"/>
    </ligand>
</feature>
<evidence type="ECO:0000313" key="8">
    <source>
        <dbReference type="EMBL" id="MCX5567684.1"/>
    </source>
</evidence>
<keyword evidence="6 7" id="KW-0819">tRNA processing</keyword>
<dbReference type="RefSeq" id="WP_266336671.1">
    <property type="nucleotide sequence ID" value="NZ_JAPKNK010000001.1"/>
</dbReference>
<comment type="catalytic activity">
    <reaction evidence="1 7">
        <text>guanosine(46) in tRNA + S-adenosyl-L-methionine = N(7)-methylguanosine(46) in tRNA + S-adenosyl-L-homocysteine</text>
        <dbReference type="Rhea" id="RHEA:42708"/>
        <dbReference type="Rhea" id="RHEA-COMP:10188"/>
        <dbReference type="Rhea" id="RHEA-COMP:10189"/>
        <dbReference type="ChEBI" id="CHEBI:57856"/>
        <dbReference type="ChEBI" id="CHEBI:59789"/>
        <dbReference type="ChEBI" id="CHEBI:74269"/>
        <dbReference type="ChEBI" id="CHEBI:74480"/>
        <dbReference type="EC" id="2.1.1.33"/>
    </reaction>
</comment>
<accession>A0A9X3DXI1</accession>
<keyword evidence="5 7" id="KW-0949">S-adenosyl-L-methionine</keyword>
<dbReference type="NCBIfam" id="TIGR00091">
    <property type="entry name" value="tRNA (guanosine(46)-N7)-methyltransferase TrmB"/>
    <property type="match status" value="1"/>
</dbReference>
<dbReference type="Gene3D" id="3.40.50.150">
    <property type="entry name" value="Vaccinia Virus protein VP39"/>
    <property type="match status" value="1"/>
</dbReference>
<protein>
    <recommendedName>
        <fullName evidence="7">tRNA (guanine-N(7)-)-methyltransferase</fullName>
        <ecNumber evidence="7">2.1.1.33</ecNumber>
    </recommendedName>
    <alternativeName>
        <fullName evidence="7">tRNA (guanine(46)-N(7))-methyltransferase</fullName>
    </alternativeName>
    <alternativeName>
        <fullName evidence="7">tRNA(m7G46)-methyltransferase</fullName>
    </alternativeName>
</protein>
<dbReference type="GO" id="GO:0043527">
    <property type="term" value="C:tRNA methyltransferase complex"/>
    <property type="evidence" value="ECO:0007669"/>
    <property type="project" value="TreeGrafter"/>
</dbReference>
<keyword evidence="3 7" id="KW-0489">Methyltransferase</keyword>
<dbReference type="SUPFAM" id="SSF53335">
    <property type="entry name" value="S-adenosyl-L-methionine-dependent methyltransferases"/>
    <property type="match status" value="1"/>
</dbReference>
<evidence type="ECO:0000256" key="3">
    <source>
        <dbReference type="ARBA" id="ARBA00022603"/>
    </source>
</evidence>
<comment type="function">
    <text evidence="2 7">Catalyzes the formation of N(7)-methylguanine at position 46 (m7G46) in tRNA.</text>
</comment>
<comment type="caution">
    <text evidence="7">Lacks conserved residue(s) required for the propagation of feature annotation.</text>
</comment>
<evidence type="ECO:0000256" key="5">
    <source>
        <dbReference type="ARBA" id="ARBA00022691"/>
    </source>
</evidence>
<dbReference type="PANTHER" id="PTHR23417">
    <property type="entry name" value="3-DEOXY-D-MANNO-OCTULOSONIC-ACID TRANSFERASE/TRNA GUANINE-N 7 - -METHYLTRANSFERASE"/>
    <property type="match status" value="1"/>
</dbReference>
<dbReference type="InterPro" id="IPR055361">
    <property type="entry name" value="tRNA_methyltr_TrmB_bact"/>
</dbReference>
<gene>
    <name evidence="7 8" type="primary">trmB</name>
    <name evidence="8" type="ORF">OSH07_00605</name>
</gene>
<comment type="similarity">
    <text evidence="7">Belongs to the class I-like SAM-binding methyltransferase superfamily. TrmB family.</text>
</comment>
<name>A0A9X3DXI1_9HYPH</name>
<dbReference type="Pfam" id="PF02390">
    <property type="entry name" value="Methyltransf_4"/>
    <property type="match status" value="1"/>
</dbReference>
<sequence>MTTPDHALRRDSFYGRRKGHNLRAGQAETLADVLARLSIDVSAPAPAALPSLFKAPVGEVVLEIGFGGGEHLVHRATTEPAVGRIGVEPFVNGMAKAASAIDAGGLANVRLFDRDAAELLDWLPPASLAAIDLLYPDPWPKFRHWKRRFVSEKNLTRFARVLRPGGLFRFASDIESYVEWTLLHVRDHAEFTWTARDADDWRKPWAGWPGTRYEQKAFREGRQGSYLTFQRR</sequence>
<feature type="binding site" evidence="7">
    <location>
        <begin position="211"/>
        <end position="214"/>
    </location>
    <ligand>
        <name>substrate</name>
    </ligand>
</feature>
<dbReference type="GO" id="GO:0008176">
    <property type="term" value="F:tRNA (guanine(46)-N7)-methyltransferase activity"/>
    <property type="evidence" value="ECO:0007669"/>
    <property type="project" value="UniProtKB-UniRule"/>
</dbReference>
<feature type="binding site" evidence="7">
    <location>
        <position position="63"/>
    </location>
    <ligand>
        <name>S-adenosyl-L-methionine</name>
        <dbReference type="ChEBI" id="CHEBI:59789"/>
    </ligand>
</feature>
<evidence type="ECO:0000256" key="7">
    <source>
        <dbReference type="HAMAP-Rule" id="MF_01057"/>
    </source>
</evidence>
<feature type="binding site" evidence="7">
    <location>
        <position position="141"/>
    </location>
    <ligand>
        <name>substrate</name>
    </ligand>
</feature>
<dbReference type="EC" id="2.1.1.33" evidence="7"/>
<dbReference type="HAMAP" id="MF_01057">
    <property type="entry name" value="tRNA_methyltr_TrmB"/>
    <property type="match status" value="1"/>
</dbReference>
<dbReference type="EMBL" id="JAPKNK010000001">
    <property type="protein sequence ID" value="MCX5567684.1"/>
    <property type="molecule type" value="Genomic_DNA"/>
</dbReference>
<dbReference type="PANTHER" id="PTHR23417:SF14">
    <property type="entry name" value="PENTACOTRIPEPTIDE-REPEAT REGION OF PRORP DOMAIN-CONTAINING PROTEIN"/>
    <property type="match status" value="1"/>
</dbReference>
<dbReference type="Proteomes" id="UP001144805">
    <property type="component" value="Unassembled WGS sequence"/>
</dbReference>
<comment type="caution">
    <text evidence="8">The sequence shown here is derived from an EMBL/GenBank/DDBJ whole genome shotgun (WGS) entry which is preliminary data.</text>
</comment>
<dbReference type="PROSITE" id="PS51625">
    <property type="entry name" value="SAM_MT_TRMB"/>
    <property type="match status" value="1"/>
</dbReference>
<organism evidence="8 9">
    <name type="scientific">Kaistia nematophila</name>
    <dbReference type="NCBI Taxonomy" id="2994654"/>
    <lineage>
        <taxon>Bacteria</taxon>
        <taxon>Pseudomonadati</taxon>
        <taxon>Pseudomonadota</taxon>
        <taxon>Alphaproteobacteria</taxon>
        <taxon>Hyphomicrobiales</taxon>
        <taxon>Kaistiaceae</taxon>
        <taxon>Kaistia</taxon>
    </lineage>
</organism>
<dbReference type="InterPro" id="IPR003358">
    <property type="entry name" value="tRNA_(Gua-N-7)_MeTrfase_Trmb"/>
</dbReference>
<evidence type="ECO:0000313" key="9">
    <source>
        <dbReference type="Proteomes" id="UP001144805"/>
    </source>
</evidence>
<proteinExistence type="inferred from homology"/>
<evidence type="ECO:0000256" key="2">
    <source>
        <dbReference type="ARBA" id="ARBA00003015"/>
    </source>
</evidence>
<keyword evidence="9" id="KW-1185">Reference proteome</keyword>
<keyword evidence="4 7" id="KW-0808">Transferase</keyword>
<dbReference type="AlphaFoldDB" id="A0A9X3DXI1"/>
<feature type="binding site" evidence="7">
    <location>
        <position position="115"/>
    </location>
    <ligand>
        <name>S-adenosyl-L-methionine</name>
        <dbReference type="ChEBI" id="CHEBI:59789"/>
    </ligand>
</feature>